<gene>
    <name evidence="19" type="primary">prozb</name>
</gene>
<feature type="disulfide bond" evidence="12">
    <location>
        <begin position="121"/>
        <end position="130"/>
    </location>
</feature>
<keyword evidence="4 12" id="KW-0245">EGF-like domain</keyword>
<dbReference type="PROSITE" id="PS01186">
    <property type="entry name" value="EGF_2"/>
    <property type="match status" value="1"/>
</dbReference>
<keyword evidence="18" id="KW-1185">Reference proteome</keyword>
<dbReference type="SMART" id="SM00181">
    <property type="entry name" value="EGF"/>
    <property type="match status" value="2"/>
</dbReference>
<dbReference type="SUPFAM" id="SSF50494">
    <property type="entry name" value="Trypsin-like serine proteases"/>
    <property type="match status" value="1"/>
</dbReference>
<evidence type="ECO:0000256" key="8">
    <source>
        <dbReference type="ARBA" id="ARBA00022801"/>
    </source>
</evidence>
<comment type="subcellular location">
    <subcellularLocation>
        <location evidence="1">Secreted</location>
    </subcellularLocation>
</comment>
<sequence>MAPGIMSACCRALLLCLYLLACFLQVHSQTQVFRQSSQAHSVLLRSRRANSFLLEELLQGNLERECYEERCNFEEAREYFEDTGKTIIFWTTYMDEDQCEPNPCLHGGNCTDLLRGFHCSCVAPYRGSRCEQGRLKEEKPSSATQVIIPEMKKCPTEGPKACQQLCTASYHSFTCSCMPGFRLHSDKRTCLPEVKFPCGRLPDTSNSSESMCRQGNCPWQVSLLNQSGMELCSGVVLGRRSVLTTAHCLVLDSGSDPQPSNFQVTARNNLLVPVQALYIHNRFRTDHLDNDLALLELAAPLPFGPDLIQLCLPTKDFSENVLMHSRRMGVIEEKEGGQNQDLVYMTLDECHSQLNVSYPLTNKMFCMTRQKRMQGTGLKGNQNSDVRNRNGLHGTGPNKAQRPHGHSGSPRGHKRMMDEHPENRGHNHTGHTGGQDVSHGSEAHNSSIHKASEDGDLLPGTPVATVEHGTAYLTGLMISPPADSGGLVFTKLSRYLSWIRPSLEAAENNMTPQVSEYPEIH</sequence>
<keyword evidence="2" id="KW-0301">Gamma-carboxyglutamic acid</keyword>
<protein>
    <submittedName>
        <fullName evidence="19">Protein Z, vitamin K-dependent plasma glycoprotein b</fullName>
    </submittedName>
</protein>
<name>A0A6P7LYI4_BETSP</name>
<dbReference type="PANTHER" id="PTHR24278:SF35">
    <property type="entry name" value="PROTEIN Z, VITAMIN K-DEPENDENT PLASMA GLYCOPROTEIN B"/>
    <property type="match status" value="1"/>
</dbReference>
<evidence type="ECO:0000256" key="1">
    <source>
        <dbReference type="ARBA" id="ARBA00004613"/>
    </source>
</evidence>
<dbReference type="SMART" id="SM00020">
    <property type="entry name" value="Tryp_SPc"/>
    <property type="match status" value="1"/>
</dbReference>
<dbReference type="KEGG" id="bspl:114851344"/>
<feature type="domain" description="EGF-like" evidence="15">
    <location>
        <begin position="95"/>
        <end position="131"/>
    </location>
</feature>
<accession>A0A6P7LYI4</accession>
<dbReference type="GO" id="GO:0005615">
    <property type="term" value="C:extracellular space"/>
    <property type="evidence" value="ECO:0007669"/>
    <property type="project" value="TreeGrafter"/>
</dbReference>
<evidence type="ECO:0000256" key="12">
    <source>
        <dbReference type="PROSITE-ProRule" id="PRU00076"/>
    </source>
</evidence>
<dbReference type="Pfam" id="PF00089">
    <property type="entry name" value="Trypsin"/>
    <property type="match status" value="1"/>
</dbReference>
<evidence type="ECO:0000313" key="18">
    <source>
        <dbReference type="Proteomes" id="UP000515150"/>
    </source>
</evidence>
<evidence type="ECO:0000256" key="11">
    <source>
        <dbReference type="ARBA" id="ARBA00023180"/>
    </source>
</evidence>
<dbReference type="FunFam" id="4.10.740.10:FF:000001">
    <property type="entry name" value="vitamin K-dependent protein S"/>
    <property type="match status" value="1"/>
</dbReference>
<keyword evidence="8" id="KW-0378">Hydrolase</keyword>
<dbReference type="InterPro" id="IPR050442">
    <property type="entry name" value="Peptidase_S1_coag_factors"/>
</dbReference>
<dbReference type="PANTHER" id="PTHR24278">
    <property type="entry name" value="COAGULATION FACTOR"/>
    <property type="match status" value="1"/>
</dbReference>
<dbReference type="PROSITE" id="PS00022">
    <property type="entry name" value="EGF_1"/>
    <property type="match status" value="1"/>
</dbReference>
<evidence type="ECO:0000256" key="2">
    <source>
        <dbReference type="ARBA" id="ARBA00022479"/>
    </source>
</evidence>
<dbReference type="SUPFAM" id="SSF57630">
    <property type="entry name" value="GLA-domain"/>
    <property type="match status" value="1"/>
</dbReference>
<dbReference type="GO" id="GO:0004252">
    <property type="term" value="F:serine-type endopeptidase activity"/>
    <property type="evidence" value="ECO:0007669"/>
    <property type="project" value="InterPro"/>
</dbReference>
<dbReference type="PRINTS" id="PR00001">
    <property type="entry name" value="GLABLOOD"/>
</dbReference>
<dbReference type="GO" id="GO:0005509">
    <property type="term" value="F:calcium ion binding"/>
    <property type="evidence" value="ECO:0007669"/>
    <property type="project" value="InterPro"/>
</dbReference>
<dbReference type="SUPFAM" id="SSF57196">
    <property type="entry name" value="EGF/Laminin"/>
    <property type="match status" value="1"/>
</dbReference>
<evidence type="ECO:0000256" key="3">
    <source>
        <dbReference type="ARBA" id="ARBA00022525"/>
    </source>
</evidence>
<proteinExistence type="predicted"/>
<feature type="domain" description="Gla" evidence="17">
    <location>
        <begin position="49"/>
        <end position="95"/>
    </location>
</feature>
<evidence type="ECO:0000259" key="16">
    <source>
        <dbReference type="PROSITE" id="PS50240"/>
    </source>
</evidence>
<dbReference type="OrthoDB" id="7726766at2759"/>
<evidence type="ECO:0000256" key="10">
    <source>
        <dbReference type="ARBA" id="ARBA00023157"/>
    </source>
</evidence>
<dbReference type="InterPro" id="IPR018097">
    <property type="entry name" value="EGF_Ca-bd_CS"/>
</dbReference>
<dbReference type="Gene3D" id="4.10.740.10">
    <property type="entry name" value="Coagulation Factor IX"/>
    <property type="match status" value="1"/>
</dbReference>
<dbReference type="RefSeq" id="XP_028998953.1">
    <property type="nucleotide sequence ID" value="XM_029143120.2"/>
</dbReference>
<dbReference type="GO" id="GO:0006508">
    <property type="term" value="P:proteolysis"/>
    <property type="evidence" value="ECO:0007669"/>
    <property type="project" value="UniProtKB-KW"/>
</dbReference>
<dbReference type="PROSITE" id="PS00011">
    <property type="entry name" value="GLA_1"/>
    <property type="match status" value="1"/>
</dbReference>
<keyword evidence="7" id="KW-0677">Repeat</keyword>
<dbReference type="InterPro" id="IPR012224">
    <property type="entry name" value="Pept_S1A_FX"/>
</dbReference>
<dbReference type="InterPro" id="IPR001881">
    <property type="entry name" value="EGF-like_Ca-bd_dom"/>
</dbReference>
<feature type="region of interest" description="Disordered" evidence="13">
    <location>
        <begin position="374"/>
        <end position="457"/>
    </location>
</feature>
<comment type="caution">
    <text evidence="12">Lacks conserved residue(s) required for the propagation of feature annotation.</text>
</comment>
<reference evidence="19" key="1">
    <citation type="submission" date="2025-08" db="UniProtKB">
        <authorList>
            <consortium name="RefSeq"/>
        </authorList>
    </citation>
    <scope>IDENTIFICATION</scope>
</reference>
<dbReference type="PROSITE" id="PS50240">
    <property type="entry name" value="TRYPSIN_DOM"/>
    <property type="match status" value="1"/>
</dbReference>
<dbReference type="CDD" id="cd00054">
    <property type="entry name" value="EGF_CA"/>
    <property type="match status" value="1"/>
</dbReference>
<dbReference type="SMART" id="SM00179">
    <property type="entry name" value="EGF_CA"/>
    <property type="match status" value="2"/>
</dbReference>
<dbReference type="FunFam" id="2.10.25.10:FF:000321">
    <property type="entry name" value="Protein delta homolog 1"/>
    <property type="match status" value="1"/>
</dbReference>
<dbReference type="PROSITE" id="PS50998">
    <property type="entry name" value="GLA_2"/>
    <property type="match status" value="1"/>
</dbReference>
<evidence type="ECO:0000259" key="15">
    <source>
        <dbReference type="PROSITE" id="PS50026"/>
    </source>
</evidence>
<dbReference type="PROSITE" id="PS01187">
    <property type="entry name" value="EGF_CA"/>
    <property type="match status" value="1"/>
</dbReference>
<dbReference type="PROSITE" id="PS00010">
    <property type="entry name" value="ASX_HYDROXYL"/>
    <property type="match status" value="1"/>
</dbReference>
<dbReference type="GO" id="GO:0007596">
    <property type="term" value="P:blood coagulation"/>
    <property type="evidence" value="ECO:0007669"/>
    <property type="project" value="InterPro"/>
</dbReference>
<keyword evidence="6 14" id="KW-0732">Signal</keyword>
<dbReference type="Proteomes" id="UP000515150">
    <property type="component" value="Chromosome 2"/>
</dbReference>
<dbReference type="PIRSF" id="PIRSF001143">
    <property type="entry name" value="Factor_X"/>
    <property type="match status" value="1"/>
</dbReference>
<dbReference type="Pfam" id="PF12662">
    <property type="entry name" value="cEGF"/>
    <property type="match status" value="1"/>
</dbReference>
<feature type="compositionally biased region" description="Basic and acidic residues" evidence="13">
    <location>
        <begin position="415"/>
        <end position="425"/>
    </location>
</feature>
<dbReference type="InterPro" id="IPR001254">
    <property type="entry name" value="Trypsin_dom"/>
</dbReference>
<dbReference type="Gene3D" id="2.40.10.10">
    <property type="entry name" value="Trypsin-like serine proteases"/>
    <property type="match status" value="1"/>
</dbReference>
<evidence type="ECO:0000256" key="4">
    <source>
        <dbReference type="ARBA" id="ARBA00022536"/>
    </source>
</evidence>
<evidence type="ECO:0000256" key="13">
    <source>
        <dbReference type="SAM" id="MobiDB-lite"/>
    </source>
</evidence>
<dbReference type="InParanoid" id="A0A6P7LYI4"/>
<evidence type="ECO:0000256" key="7">
    <source>
        <dbReference type="ARBA" id="ARBA00022737"/>
    </source>
</evidence>
<dbReference type="InterPro" id="IPR000294">
    <property type="entry name" value="GLA_domain"/>
</dbReference>
<dbReference type="SMART" id="SM00069">
    <property type="entry name" value="GLA"/>
    <property type="match status" value="1"/>
</dbReference>
<feature type="domain" description="Peptidase S1" evidence="16">
    <location>
        <begin position="204"/>
        <end position="504"/>
    </location>
</feature>
<evidence type="ECO:0000256" key="14">
    <source>
        <dbReference type="SAM" id="SignalP"/>
    </source>
</evidence>
<dbReference type="InterPro" id="IPR026823">
    <property type="entry name" value="cEGF"/>
</dbReference>
<dbReference type="Pfam" id="PF00008">
    <property type="entry name" value="EGF"/>
    <property type="match status" value="1"/>
</dbReference>
<evidence type="ECO:0000313" key="19">
    <source>
        <dbReference type="RefSeq" id="XP_028998953.1"/>
    </source>
</evidence>
<dbReference type="FunCoup" id="A0A6P7LYI4">
    <property type="interactions" value="11"/>
</dbReference>
<evidence type="ECO:0000256" key="6">
    <source>
        <dbReference type="ARBA" id="ARBA00022729"/>
    </source>
</evidence>
<dbReference type="InterPro" id="IPR000152">
    <property type="entry name" value="EGF-type_Asp/Asn_hydroxyl_site"/>
</dbReference>
<feature type="signal peptide" evidence="14">
    <location>
        <begin position="1"/>
        <end position="28"/>
    </location>
</feature>
<keyword evidence="3" id="KW-0964">Secreted</keyword>
<dbReference type="InterPro" id="IPR000742">
    <property type="entry name" value="EGF"/>
</dbReference>
<dbReference type="InterPro" id="IPR043504">
    <property type="entry name" value="Peptidase_S1_PA_chymotrypsin"/>
</dbReference>
<dbReference type="Gene3D" id="2.10.25.10">
    <property type="entry name" value="Laminin"/>
    <property type="match status" value="2"/>
</dbReference>
<dbReference type="Pfam" id="PF00594">
    <property type="entry name" value="Gla"/>
    <property type="match status" value="1"/>
</dbReference>
<feature type="chain" id="PRO_5027625019" evidence="14">
    <location>
        <begin position="29"/>
        <end position="521"/>
    </location>
</feature>
<keyword evidence="9" id="KW-0106">Calcium</keyword>
<dbReference type="PROSITE" id="PS50026">
    <property type="entry name" value="EGF_3"/>
    <property type="match status" value="1"/>
</dbReference>
<dbReference type="InterPro" id="IPR017857">
    <property type="entry name" value="Coagulation_fac-like_Gla_dom"/>
</dbReference>
<dbReference type="InterPro" id="IPR009003">
    <property type="entry name" value="Peptidase_S1_PA"/>
</dbReference>
<keyword evidence="10 12" id="KW-1015">Disulfide bond</keyword>
<evidence type="ECO:0000256" key="5">
    <source>
        <dbReference type="ARBA" id="ARBA00022670"/>
    </source>
</evidence>
<dbReference type="InterPro" id="IPR035972">
    <property type="entry name" value="GLA-like_dom_SF"/>
</dbReference>
<dbReference type="GeneID" id="114851344"/>
<keyword evidence="11" id="KW-0325">Glycoprotein</keyword>
<dbReference type="AlphaFoldDB" id="A0A6P7LYI4"/>
<dbReference type="CTD" id="558106"/>
<keyword evidence="5" id="KW-0645">Protease</keyword>
<organism evidence="18 19">
    <name type="scientific">Betta splendens</name>
    <name type="common">Siamese fighting fish</name>
    <dbReference type="NCBI Taxonomy" id="158456"/>
    <lineage>
        <taxon>Eukaryota</taxon>
        <taxon>Metazoa</taxon>
        <taxon>Chordata</taxon>
        <taxon>Craniata</taxon>
        <taxon>Vertebrata</taxon>
        <taxon>Euteleostomi</taxon>
        <taxon>Actinopterygii</taxon>
        <taxon>Neopterygii</taxon>
        <taxon>Teleostei</taxon>
        <taxon>Neoteleostei</taxon>
        <taxon>Acanthomorphata</taxon>
        <taxon>Anabantaria</taxon>
        <taxon>Anabantiformes</taxon>
        <taxon>Anabantoidei</taxon>
        <taxon>Osphronemidae</taxon>
        <taxon>Betta</taxon>
    </lineage>
</organism>
<evidence type="ECO:0000256" key="9">
    <source>
        <dbReference type="ARBA" id="ARBA00022837"/>
    </source>
</evidence>
<evidence type="ECO:0000259" key="17">
    <source>
        <dbReference type="PROSITE" id="PS50998"/>
    </source>
</evidence>